<evidence type="ECO:0000256" key="1">
    <source>
        <dbReference type="ARBA" id="ARBA00023054"/>
    </source>
</evidence>
<feature type="region of interest" description="Disordered" evidence="3">
    <location>
        <begin position="1"/>
        <end position="24"/>
    </location>
</feature>
<dbReference type="Proteomes" id="UP000321570">
    <property type="component" value="Unassembled WGS sequence"/>
</dbReference>
<dbReference type="EMBL" id="CABIJS010000708">
    <property type="protein sequence ID" value="VUZ56898.1"/>
    <property type="molecule type" value="Genomic_DNA"/>
</dbReference>
<dbReference type="InterPro" id="IPR001012">
    <property type="entry name" value="UBX_dom"/>
</dbReference>
<dbReference type="GO" id="GO:0005783">
    <property type="term" value="C:endoplasmic reticulum"/>
    <property type="evidence" value="ECO:0007669"/>
    <property type="project" value="TreeGrafter"/>
</dbReference>
<dbReference type="Pfam" id="PF14555">
    <property type="entry name" value="UBA_4"/>
    <property type="match status" value="1"/>
</dbReference>
<dbReference type="Pfam" id="PF21021">
    <property type="entry name" value="FAF1"/>
    <property type="match status" value="1"/>
</dbReference>
<gene>
    <name evidence="5" type="ORF">WMSIL1_LOCUS14375</name>
</gene>
<dbReference type="SUPFAM" id="SSF54236">
    <property type="entry name" value="Ubiquitin-like"/>
    <property type="match status" value="1"/>
</dbReference>
<dbReference type="InterPro" id="IPR050730">
    <property type="entry name" value="UBX_domain-protein"/>
</dbReference>
<dbReference type="InterPro" id="IPR036249">
    <property type="entry name" value="Thioredoxin-like_sf"/>
</dbReference>
<feature type="region of interest" description="Disordered" evidence="3">
    <location>
        <begin position="468"/>
        <end position="510"/>
    </location>
</feature>
<dbReference type="GO" id="GO:0036503">
    <property type="term" value="P:ERAD pathway"/>
    <property type="evidence" value="ECO:0007669"/>
    <property type="project" value="TreeGrafter"/>
</dbReference>
<feature type="compositionally biased region" description="Basic and acidic residues" evidence="3">
    <location>
        <begin position="1"/>
        <end position="19"/>
    </location>
</feature>
<sequence>MASDADNVHKMVSPDHEPQLSDQKSSALTHFKDISGISEDDIAKNILESNNWDLEKAVYYFMEYNDPPVQITRRRNLEMSPIGFPPPDRTVLFVSPSNIPWYRKFISTLFSSVRWTFSVVMSVFHFLISLVWSDLRRPVTDPAGDVRNFIDYFKKKYVAALNEDQVDLDSVPPPRMPPFFNGTYADALKEAKRSLRFLIIYLHVGSHENTDVFCRDTLLNSAFLDFLTENSENVLFWGCDINSPEGYRVSETFRERTYPFIGVVGLSNNPSYLSTSFGSPTRMALLGRIEGLTRATELITRINLIMDNHQAVIVAERAERYRKRKRRLWRKAERELTSRLRREQDEAFQASLEVDRARARERAAAAEAKERLAREAAEALKREALLGRAVVRRQRRWAASLPQEPSGGSDTVRHSIKLPNGTRAQRVFPITDSIKHLYYFIISQEHAPRRFVVESNYPKSIIECRPGDESDIEEYIPKDENADDNEPMPPREIENWKPSSPSDPPSFKDAKLAQPQMLFVLDLDS</sequence>
<organism evidence="5 6">
    <name type="scientific">Hymenolepis diminuta</name>
    <name type="common">Rat tapeworm</name>
    <dbReference type="NCBI Taxonomy" id="6216"/>
    <lineage>
        <taxon>Eukaryota</taxon>
        <taxon>Metazoa</taxon>
        <taxon>Spiralia</taxon>
        <taxon>Lophotrochozoa</taxon>
        <taxon>Platyhelminthes</taxon>
        <taxon>Cestoda</taxon>
        <taxon>Eucestoda</taxon>
        <taxon>Cyclophyllidea</taxon>
        <taxon>Hymenolepididae</taxon>
        <taxon>Hymenolepis</taxon>
    </lineage>
</organism>
<evidence type="ECO:0000259" key="4">
    <source>
        <dbReference type="PROSITE" id="PS50033"/>
    </source>
</evidence>
<dbReference type="AlphaFoldDB" id="A0A564ZDG9"/>
<dbReference type="Gene3D" id="3.10.20.90">
    <property type="entry name" value="Phosphatidylinositol 3-kinase Catalytic Subunit, Chain A, domain 1"/>
    <property type="match status" value="1"/>
</dbReference>
<dbReference type="InterPro" id="IPR006577">
    <property type="entry name" value="UAS"/>
</dbReference>
<dbReference type="SUPFAM" id="SSF52833">
    <property type="entry name" value="Thioredoxin-like"/>
    <property type="match status" value="1"/>
</dbReference>
<feature type="coiled-coil region" evidence="2">
    <location>
        <begin position="340"/>
        <end position="383"/>
    </location>
</feature>
<dbReference type="PANTHER" id="PTHR23322:SF1">
    <property type="entry name" value="FAS-ASSOCIATED FACTOR 2"/>
    <property type="match status" value="1"/>
</dbReference>
<reference evidence="5 6" key="1">
    <citation type="submission" date="2019-07" db="EMBL/GenBank/DDBJ databases">
        <authorList>
            <person name="Jastrzebski P J."/>
            <person name="Paukszto L."/>
            <person name="Jastrzebski P J."/>
        </authorList>
    </citation>
    <scope>NUCLEOTIDE SEQUENCE [LARGE SCALE GENOMIC DNA]</scope>
    <source>
        <strain evidence="5 6">WMS-il1</strain>
    </source>
</reference>
<keyword evidence="1 2" id="KW-0175">Coiled coil</keyword>
<dbReference type="SMART" id="SM00594">
    <property type="entry name" value="UAS"/>
    <property type="match status" value="1"/>
</dbReference>
<evidence type="ECO:0000256" key="3">
    <source>
        <dbReference type="SAM" id="MobiDB-lite"/>
    </source>
</evidence>
<feature type="domain" description="UBX" evidence="4">
    <location>
        <begin position="407"/>
        <end position="459"/>
    </location>
</feature>
<dbReference type="PANTHER" id="PTHR23322">
    <property type="entry name" value="FAS-ASSOCIATED PROTEIN"/>
    <property type="match status" value="1"/>
</dbReference>
<dbReference type="InterPro" id="IPR029071">
    <property type="entry name" value="Ubiquitin-like_domsf"/>
</dbReference>
<dbReference type="Gene3D" id="1.10.8.10">
    <property type="entry name" value="DNA helicase RuvA subunit, C-terminal domain"/>
    <property type="match status" value="1"/>
</dbReference>
<dbReference type="InterPro" id="IPR049483">
    <property type="entry name" value="FAF1_2-like_UAS"/>
</dbReference>
<dbReference type="PROSITE" id="PS50033">
    <property type="entry name" value="UBX"/>
    <property type="match status" value="1"/>
</dbReference>
<evidence type="ECO:0000313" key="6">
    <source>
        <dbReference type="Proteomes" id="UP000321570"/>
    </source>
</evidence>
<evidence type="ECO:0000256" key="2">
    <source>
        <dbReference type="SAM" id="Coils"/>
    </source>
</evidence>
<name>A0A564ZDG9_HYMDI</name>
<dbReference type="GO" id="GO:0043130">
    <property type="term" value="F:ubiquitin binding"/>
    <property type="evidence" value="ECO:0007669"/>
    <property type="project" value="TreeGrafter"/>
</dbReference>
<accession>A0A564ZDG9</accession>
<proteinExistence type="predicted"/>
<evidence type="ECO:0000313" key="5">
    <source>
        <dbReference type="EMBL" id="VUZ56898.1"/>
    </source>
</evidence>
<dbReference type="Pfam" id="PF00789">
    <property type="entry name" value="UBX"/>
    <property type="match status" value="1"/>
</dbReference>
<dbReference type="Gene3D" id="3.40.30.10">
    <property type="entry name" value="Glutaredoxin"/>
    <property type="match status" value="1"/>
</dbReference>
<keyword evidence="6" id="KW-1185">Reference proteome</keyword>
<protein>
    <recommendedName>
        <fullName evidence="4">UBX domain-containing protein</fullName>
    </recommendedName>
</protein>